<evidence type="ECO:0000313" key="2">
    <source>
        <dbReference type="EMBL" id="GLH45875.1"/>
    </source>
</evidence>
<gene>
    <name evidence="2" type="ORF">RS3R1_49630</name>
</gene>
<evidence type="ECO:0000313" key="3">
    <source>
        <dbReference type="Proteomes" id="UP001145022"/>
    </source>
</evidence>
<evidence type="ECO:0000256" key="1">
    <source>
        <dbReference type="SAM" id="Phobius"/>
    </source>
</evidence>
<proteinExistence type="predicted"/>
<dbReference type="Proteomes" id="UP001145022">
    <property type="component" value="Unassembled WGS sequence"/>
</dbReference>
<sequence>MLKKEIVISFTWLSIVKVLFFSPAVVISAWLIFYLPWSSPNAPAWVQAIGSVAAIIAAWLIPYQHEQIRIKRQKEDLLASVAWLALRVKNSFDHMTDVILRSEPKARERWLFFSQPTDWAIHRDAAREFPLTGFTSDEISWLLALRSVTEFGLMCAESLSLWDFDENPNLADDFPHNNGIEYHLPQIEWVLREIPPGINR</sequence>
<name>A0ABQ5PR44_9PSED</name>
<keyword evidence="1" id="KW-1133">Transmembrane helix</keyword>
<dbReference type="EMBL" id="BSCQ01000047">
    <property type="protein sequence ID" value="GLH45875.1"/>
    <property type="molecule type" value="Genomic_DNA"/>
</dbReference>
<keyword evidence="1" id="KW-0812">Transmembrane</keyword>
<organism evidence="2 3">
    <name type="scientific">Pseudomonas atacamensis</name>
    <dbReference type="NCBI Taxonomy" id="2565368"/>
    <lineage>
        <taxon>Bacteria</taxon>
        <taxon>Pseudomonadati</taxon>
        <taxon>Pseudomonadota</taxon>
        <taxon>Gammaproteobacteria</taxon>
        <taxon>Pseudomonadales</taxon>
        <taxon>Pseudomonadaceae</taxon>
        <taxon>Pseudomonas</taxon>
    </lineage>
</organism>
<keyword evidence="3" id="KW-1185">Reference proteome</keyword>
<keyword evidence="1" id="KW-0472">Membrane</keyword>
<reference evidence="2" key="1">
    <citation type="journal article" date="2021" name="Sci. Rep.">
        <title>An efficient direct screening system for microorganisms that activate plant immune responses based on plant-microbe interactions using cultured plant cells.</title>
        <authorList>
            <person name="Kurokawa M."/>
            <person name="Nakano M."/>
            <person name="Kitahata N."/>
            <person name="Kuchitsu K."/>
            <person name="Furuya T."/>
        </authorList>
    </citation>
    <scope>NUCLEOTIDE SEQUENCE</scope>
    <source>
        <strain evidence="2">RS3R-1</strain>
    </source>
</reference>
<feature type="transmembrane region" description="Helical" evidence="1">
    <location>
        <begin position="12"/>
        <end position="33"/>
    </location>
</feature>
<reference evidence="2" key="3">
    <citation type="journal article" date="2023" name="J. Biotechnol.">
        <title>Draft Genome Sequences of Endophytic Pseudomonas Strains, Isolated from the Interior of Brassicaceae Plants.</title>
        <authorList>
            <person name="Kaneko H."/>
            <person name="Furuya T."/>
        </authorList>
    </citation>
    <scope>NUCLEOTIDE SEQUENCE</scope>
    <source>
        <strain evidence="2">RS3R-1</strain>
    </source>
</reference>
<evidence type="ECO:0008006" key="4">
    <source>
        <dbReference type="Google" id="ProtNLM"/>
    </source>
</evidence>
<comment type="caution">
    <text evidence="2">The sequence shown here is derived from an EMBL/GenBank/DDBJ whole genome shotgun (WGS) entry which is preliminary data.</text>
</comment>
<feature type="transmembrane region" description="Helical" evidence="1">
    <location>
        <begin position="45"/>
        <end position="63"/>
    </location>
</feature>
<dbReference type="RefSeq" id="WP_281894292.1">
    <property type="nucleotide sequence ID" value="NZ_BSCQ01000047.1"/>
</dbReference>
<accession>A0ABQ5PR44</accession>
<protein>
    <recommendedName>
        <fullName evidence="4">MFS transporter</fullName>
    </recommendedName>
</protein>
<reference evidence="2" key="2">
    <citation type="submission" date="2022-11" db="EMBL/GenBank/DDBJ databases">
        <title>Draft genome sequencing of Pseudomonas atacamensis RS3R1.</title>
        <authorList>
            <person name="Furuya T."/>
            <person name="Kaneko H."/>
        </authorList>
    </citation>
    <scope>NUCLEOTIDE SEQUENCE</scope>
    <source>
        <strain evidence="2">RS3R-1</strain>
    </source>
</reference>